<reference evidence="2 3" key="1">
    <citation type="submission" date="2014-03" db="EMBL/GenBank/DDBJ databases">
        <title>Bradyrhizobium valentinum sp. nov., isolated from effective nodules of Lupinus mariae-josephae, a lupine endemic of basic-lime soils in Eastern Spain.</title>
        <authorList>
            <person name="Duran D."/>
            <person name="Rey L."/>
            <person name="Navarro A."/>
            <person name="Busquets A."/>
            <person name="Imperial J."/>
            <person name="Ruiz-Argueso T."/>
        </authorList>
    </citation>
    <scope>NUCLEOTIDE SEQUENCE [LARGE SCALE GENOMIC DNA]</scope>
    <source>
        <strain evidence="2 3">PAC68</strain>
    </source>
</reference>
<evidence type="ECO:0000313" key="2">
    <source>
        <dbReference type="EMBL" id="KRQ99940.1"/>
    </source>
</evidence>
<dbReference type="SUPFAM" id="SSF52833">
    <property type="entry name" value="Thioredoxin-like"/>
    <property type="match status" value="1"/>
</dbReference>
<gene>
    <name evidence="2" type="ORF">CQ12_24570</name>
</gene>
<dbReference type="InterPro" id="IPR036282">
    <property type="entry name" value="Glutathione-S-Trfase_C_sf"/>
</dbReference>
<accession>A0A0R3L2U3</accession>
<proteinExistence type="predicted"/>
<evidence type="ECO:0000313" key="3">
    <source>
        <dbReference type="Proteomes" id="UP000050863"/>
    </source>
</evidence>
<evidence type="ECO:0000259" key="1">
    <source>
        <dbReference type="Pfam" id="PF13417"/>
    </source>
</evidence>
<dbReference type="Gene3D" id="3.40.30.10">
    <property type="entry name" value="Glutaredoxin"/>
    <property type="match status" value="1"/>
</dbReference>
<dbReference type="InterPro" id="IPR004045">
    <property type="entry name" value="Glutathione_S-Trfase_N"/>
</dbReference>
<dbReference type="STRING" id="280332.CQ12_24570"/>
<organism evidence="2 3">
    <name type="scientific">Bradyrhizobium jicamae</name>
    <dbReference type="NCBI Taxonomy" id="280332"/>
    <lineage>
        <taxon>Bacteria</taxon>
        <taxon>Pseudomonadati</taxon>
        <taxon>Pseudomonadota</taxon>
        <taxon>Alphaproteobacteria</taxon>
        <taxon>Hyphomicrobiales</taxon>
        <taxon>Nitrobacteraceae</taxon>
        <taxon>Bradyrhizobium</taxon>
    </lineage>
</organism>
<dbReference type="GO" id="GO:0016740">
    <property type="term" value="F:transferase activity"/>
    <property type="evidence" value="ECO:0007669"/>
    <property type="project" value="UniProtKB-KW"/>
</dbReference>
<dbReference type="OrthoDB" id="7054557at2"/>
<protein>
    <submittedName>
        <fullName evidence="2">Glutathione S-transferase</fullName>
    </submittedName>
</protein>
<keyword evidence="3" id="KW-1185">Reference proteome</keyword>
<dbReference type="SUPFAM" id="SSF47616">
    <property type="entry name" value="GST C-terminal domain-like"/>
    <property type="match status" value="1"/>
</dbReference>
<dbReference type="Pfam" id="PF13410">
    <property type="entry name" value="GST_C_2"/>
    <property type="match status" value="1"/>
</dbReference>
<comment type="caution">
    <text evidence="2">The sequence shown here is derived from an EMBL/GenBank/DDBJ whole genome shotgun (WGS) entry which is preliminary data.</text>
</comment>
<dbReference type="InterPro" id="IPR036249">
    <property type="entry name" value="Thioredoxin-like_sf"/>
</dbReference>
<name>A0A0R3L2U3_9BRAD</name>
<keyword evidence="2" id="KW-0808">Transferase</keyword>
<dbReference type="EMBL" id="LLXZ01000176">
    <property type="protein sequence ID" value="KRQ99940.1"/>
    <property type="molecule type" value="Genomic_DNA"/>
</dbReference>
<dbReference type="Pfam" id="PF13417">
    <property type="entry name" value="GST_N_3"/>
    <property type="match status" value="1"/>
</dbReference>
<feature type="domain" description="GST N-terminal" evidence="1">
    <location>
        <begin position="8"/>
        <end position="84"/>
    </location>
</feature>
<dbReference type="AlphaFoldDB" id="A0A0R3L2U3"/>
<dbReference type="RefSeq" id="WP_057838788.1">
    <property type="nucleotide sequence ID" value="NZ_LLXZ01000176.1"/>
</dbReference>
<sequence>MTSQPLLLLGAPGSPYTRKMLAALRYRRIPYRLLVGSHRTPTDLPKPIPQLLPTFYFTKADGSVEAVVDSTPLLRRFERDYPDRKLIPSDPAIAFLDYLLEDFADEWLTKAMFHYRWHFPQDADQAGEILPRWSVKPMTEAVLAPMKAFIKDRQISRLYVVGSNDITAPVIEASFRRYLGAMKRHLEYQPFLMGARPGTSDFAAYGQLTQLTRFDPTPTAITLAEAPRLFAWTEVLEDLSGVEPTESDWISRDNIPATLKDLFVEMGRVYVPVMLANAKAVMQGAKTVETEVDGLPWVQEPFPYQAKCIKWIGEEYARLDGDARQAVSSIIAGTGCERLLSPAA</sequence>
<dbReference type="Proteomes" id="UP000050863">
    <property type="component" value="Unassembled WGS sequence"/>
</dbReference>
<dbReference type="Gene3D" id="1.20.1050.10">
    <property type="match status" value="1"/>
</dbReference>